<reference evidence="2 3" key="1">
    <citation type="submission" date="2014-02" db="EMBL/GenBank/DDBJ databases">
        <title>The genome sequence of Colletotrichum nymphaeae SA-01.</title>
        <authorList>
            <person name="Baroncelli R."/>
            <person name="Thon M.R."/>
        </authorList>
    </citation>
    <scope>NUCLEOTIDE SEQUENCE [LARGE SCALE GENOMIC DNA]</scope>
    <source>
        <strain evidence="2 3">SA-01</strain>
    </source>
</reference>
<feature type="compositionally biased region" description="Basic residues" evidence="1">
    <location>
        <begin position="90"/>
        <end position="99"/>
    </location>
</feature>
<comment type="caution">
    <text evidence="2">The sequence shown here is derived from an EMBL/GenBank/DDBJ whole genome shotgun (WGS) entry which is preliminary data.</text>
</comment>
<name>A0A135TXA2_9PEZI</name>
<evidence type="ECO:0000313" key="2">
    <source>
        <dbReference type="EMBL" id="KXH52761.1"/>
    </source>
</evidence>
<evidence type="ECO:0000256" key="1">
    <source>
        <dbReference type="SAM" id="MobiDB-lite"/>
    </source>
</evidence>
<sequence>FSSQSHAGSKTSPIPTTGIFYAHPYLFIQLASFSSIPVWPSFPPLVVFRLIHIPPSHARLFIPSVSFFSSASLPIRYCNPSSSNPILAAKKSRPGKHQRQYYTEKKRREARAKWHEAENNVFPDTGIDPNGKPMKAAEGQQHESTQSDKVAAPEQRIEEAAPHKREYHPEPEPQKNTDKKKKKNQKKRLHHFTVHHAEQLMKREMINERTIRIISKKVEDGDLKAAKNHRDINYRIEDVENQHNLAVEQGAENINKLLKATKTLQQDIDTMKEVVEGHGAEIAALKSKLAAALDGDAGDTPQRIQILQPGQIDDSNKNLRGEIEALQRRNEEIQAEVAVMREKMNALLQDAGRKRSRSDEDDEAGGGPQKKSKKAGEELGEAGDMEGSRGPGAETGETRVPSRLREGRKTTAYF</sequence>
<feature type="compositionally biased region" description="Basic and acidic residues" evidence="1">
    <location>
        <begin position="102"/>
        <end position="118"/>
    </location>
</feature>
<dbReference type="AlphaFoldDB" id="A0A135TXA2"/>
<keyword evidence="3" id="KW-1185">Reference proteome</keyword>
<feature type="region of interest" description="Disordered" evidence="1">
    <location>
        <begin position="84"/>
        <end position="189"/>
    </location>
</feature>
<protein>
    <submittedName>
        <fullName evidence="2">Uncharacterized protein</fullName>
    </submittedName>
</protein>
<feature type="compositionally biased region" description="Basic and acidic residues" evidence="1">
    <location>
        <begin position="403"/>
        <end position="414"/>
    </location>
</feature>
<dbReference type="EMBL" id="JEMN01000999">
    <property type="protein sequence ID" value="KXH52761.1"/>
    <property type="molecule type" value="Genomic_DNA"/>
</dbReference>
<gene>
    <name evidence="2" type="ORF">CNYM01_05144</name>
</gene>
<dbReference type="OrthoDB" id="4850955at2759"/>
<feature type="non-terminal residue" evidence="2">
    <location>
        <position position="1"/>
    </location>
</feature>
<dbReference type="Proteomes" id="UP000070054">
    <property type="component" value="Unassembled WGS sequence"/>
</dbReference>
<accession>A0A135TXA2</accession>
<feature type="compositionally biased region" description="Basic residues" evidence="1">
    <location>
        <begin position="178"/>
        <end position="189"/>
    </location>
</feature>
<proteinExistence type="predicted"/>
<organism evidence="2 3">
    <name type="scientific">Colletotrichum nymphaeae SA-01</name>
    <dbReference type="NCBI Taxonomy" id="1460502"/>
    <lineage>
        <taxon>Eukaryota</taxon>
        <taxon>Fungi</taxon>
        <taxon>Dikarya</taxon>
        <taxon>Ascomycota</taxon>
        <taxon>Pezizomycotina</taxon>
        <taxon>Sordariomycetes</taxon>
        <taxon>Hypocreomycetidae</taxon>
        <taxon>Glomerellales</taxon>
        <taxon>Glomerellaceae</taxon>
        <taxon>Colletotrichum</taxon>
        <taxon>Colletotrichum acutatum species complex</taxon>
    </lineage>
</organism>
<evidence type="ECO:0000313" key="3">
    <source>
        <dbReference type="Proteomes" id="UP000070054"/>
    </source>
</evidence>
<feature type="compositionally biased region" description="Basic and acidic residues" evidence="1">
    <location>
        <begin position="155"/>
        <end position="177"/>
    </location>
</feature>
<feature type="region of interest" description="Disordered" evidence="1">
    <location>
        <begin position="349"/>
        <end position="414"/>
    </location>
</feature>